<evidence type="ECO:0000256" key="2">
    <source>
        <dbReference type="ARBA" id="ARBA00022450"/>
    </source>
</evidence>
<comment type="pathway">
    <text evidence="1">Antibiotic biosynthesis.</text>
</comment>
<dbReference type="Pfam" id="PF21089">
    <property type="entry name" value="PKS_DH_N"/>
    <property type="match status" value="2"/>
</dbReference>
<feature type="active site" description="Proton acceptor; for dehydratase activity" evidence="8">
    <location>
        <position position="966"/>
    </location>
</feature>
<dbReference type="PROSITE" id="PS52004">
    <property type="entry name" value="KS3_2"/>
    <property type="match status" value="2"/>
</dbReference>
<dbReference type="PROSITE" id="PS50075">
    <property type="entry name" value="CARRIER"/>
    <property type="match status" value="2"/>
</dbReference>
<dbReference type="FunFam" id="3.40.366.10:FF:000002">
    <property type="entry name" value="Probable polyketide synthase 2"/>
    <property type="match status" value="2"/>
</dbReference>
<dbReference type="InterPro" id="IPR016035">
    <property type="entry name" value="Acyl_Trfase/lysoPLipase"/>
</dbReference>
<dbReference type="PANTHER" id="PTHR43775:SF51">
    <property type="entry name" value="INACTIVE PHENOLPHTHIOCEROL SYNTHESIS POLYKETIDE SYNTHASE TYPE I PKS1-RELATED"/>
    <property type="match status" value="1"/>
</dbReference>
<dbReference type="InterPro" id="IPR049552">
    <property type="entry name" value="PKS_DH_N"/>
</dbReference>
<keyword evidence="5" id="KW-0045">Antibiotic biosynthesis</keyword>
<feature type="domain" description="Carrier" evidence="10">
    <location>
        <begin position="3423"/>
        <end position="3498"/>
    </location>
</feature>
<evidence type="ECO:0000259" key="11">
    <source>
        <dbReference type="PROSITE" id="PS52004"/>
    </source>
</evidence>
<feature type="domain" description="Ketosynthase family 3 (KS3)" evidence="11">
    <location>
        <begin position="43"/>
        <end position="467"/>
    </location>
</feature>
<feature type="region of interest" description="C-terminal hotdog fold" evidence="8">
    <location>
        <begin position="1071"/>
        <end position="1211"/>
    </location>
</feature>
<dbReference type="Gene3D" id="3.40.47.10">
    <property type="match status" value="2"/>
</dbReference>
<dbReference type="SMART" id="SM01294">
    <property type="entry name" value="PKS_PP_betabranch"/>
    <property type="match status" value="1"/>
</dbReference>
<evidence type="ECO:0000259" key="12">
    <source>
        <dbReference type="PROSITE" id="PS52019"/>
    </source>
</evidence>
<evidence type="ECO:0000256" key="7">
    <source>
        <dbReference type="ARBA" id="ARBA00023315"/>
    </source>
</evidence>
<dbReference type="InterPro" id="IPR020807">
    <property type="entry name" value="PKS_DH"/>
</dbReference>
<protein>
    <submittedName>
        <fullName evidence="13">Type I polyketide synthase</fullName>
    </submittedName>
</protein>
<sequence>MTAQRGPIEVSMSNQDRMEAALPAIRALQKRAADLEARQARQHEPIAVVSMACRLPGGIDTPEGFWELLAAGGDAVGGLPSRWRGLDLYDPDPEAVGKSYSQEGGFLEGVEGFDAAFFGISPREAVSMDPQQRLVLETSWEALERAGVRPGALSESRTGVYLGTMSSDYGDLGRDLEALDGYVSTGKASSVVSGRVSYTLGLQGPAITVDTACSSSLVSVHLAVQALRQGECELALAGGVTVMSAPSLFVEFSRLKGMAADGRCKSFSAAADGAGWAEGVGVLVLKRLSAAERDGDRVLAVIRGSAVNQDGRSQGLTAPNGPSQQRVIQAALDASRLSPADIDAIEAHGTGTSLGDPIEAGALAEVFGPGRSEDRPVWLGSSKSNIGHAQAAAGVVGVIKMVLALQHGLLPKTLHAEEPSPLVDWEGSGLALLTEARAWERDGERPRRAGVSSFGLSGTNAHVVLEEPPVAEASAESVAGPVPVPVVVSGLGEGAVRESAGRWASWLETRPGAGLVDVAVTAARHRTHFEHRASIAAEDMSGLVEALRALAAGEAHDAVVTGTAQRRGKVVFVYPGQGSQWVGMGRELLASSAVFREAVEACDAALMPFTGWSVREVLAGEEGDHPPFDRVDVVQPALFAMGIGLSALWRSVGVEPAAVVGHSQGEVVAGVVSGALTLEQGAQIVARRSQAVLGCAGRGGMALVERPVAVVEEYLAPYGDALSVAAVNTAGSTIISGEAEAIARIVSELQAQDVYARRINVDYASHNAQMDPLLPGLAEQFAALTPGRADIAFYSTVTGEVAAGPELDGTYWCRNLREPVRFDRALGRLLDDGHTVFVEISAHPVLSMPLTDGSSDRGGVVVGSLAREQGGYDRLLRNLGLLHVQGHELDWDKVLGTGTVVPLPTYAFQREHYWMETAKLTGDVRTVGLRASEHPWLGAVTATAADDGYLFTGRLSLAEQPWLAEHAAFGTVLVPGTGLLELALTAAHHVGAERVEELTLLEPLVITEDSAVRLQVVVGAPDAAGRRPVAVYSRPEDAPDDSVWRRHATGELAEASPSEFPELGQWPVPGAERVELEGFYEAFAERGLVYGPAFQGLAELWRKGSTAYGVVRLPEGLRTDGFGVHPALLDAALHTLVSVQSTDSVLAGTALLPFEWTGVELYASGATEVRVAIDLDDTANTVRVTVADPAGRPVVLAEGLRLREATAEQVRAGESVEHLYRVDFRAPRVLEDGPELETWVLGGDGDLDELSVRLEEGTPERVVVHAAADAEPLDVATRALEVARRLLAEPRLEQAELVWVTGGGVVHAPVWGLIRAVRSEYPERSVRLVGVEDLSEDLERVLAVAGEPELVVRGGEIRVPRLVRASSGDSGWTGFADGGRVLVTGGTGELGRALAGHLVREHGVRHLVLTSRRGLDAPGAEELVAELSAAGAESVQVVACDVTDRGQLRTLLTEGERSWTGIFHLAAVLDDGVLSAQTSERLATVWGPKAAAAGHLDELSRELGLDLAAFVLFSSAAGVLGGAGQANYAAANTYVDALAVRRRADGLPGVSLSWGLWQQAGIGLTSTLGQAEIARLRRSGVGALTERQALAALDAALTRSADAHLVPVKLELAALQRDAAEVPGLLRGLVRPVRRRAGEVAVAPSGLRERLVALPEAERVSVLTGVVRREAAVVLGVVSADGIGAEQVLKELGIDSLMAVELRRRLSAETGLTLPSTLAFDYPTPSAIAGLLLDKLALTQAGARPRTTARRRKTADEPIAVVSMACRLPGGIDTPEGFWELLAAGGDAVGGLPSRWDRLGVYDADPEAVGKSYAREGGFIHDIEQFDAAFFGISPREAVSMDPQQRLVLETAWEALERAGVRPESLGGSNAGVYLGAMTSDYGHQGHDLDALDGYTSTGYASSVVSGRVSYTLGLQGPAVTVDTACSSSLVALHLAANALRQGECDFALAGGVTVMNTPALFVEFSRLKGMAADGRCKSFSAAADGAGWAEGVGVLVLKRLSAAERDGDRVLAVIRGSAVNQDGRSQGLTAPNGPSQQRVVQAALDASRLSPADIDAIEAHGTGTSLGDPIEAGALAEVFGPGRAVDQPVWLGSSKSNIGHAQAAAGVAGVMKMILALQHETLPKTLHADEPSPHVQWEGSGLALVQEARPWAREGGRVRRAGVSSFGLSGTNAHVIVEEPPTAEEPASEVVGPVPVPVPVVVSGLGEGAVRESAGRWASWLETRPGAGLVDVAVTAARHRTHFEHRASIAAEDMSGLVEALRALAAGEAHDAVVTGTAQRRGKVVFVYPGQGSQWVGMGRELLASSAVFREAVEACDAALMPFTGWSVREVLAGEEGDHPPFDRVDVVQPALFAMGIGLSALWRSVGVEPAAVVGHSQGEVVAGVVSGALTLEQGAQIVARRSQAVLGCAGRGGMALVERPVAVVEEYLAPYGDALSVAAVNTAGSTIISGEAEAIARIVSELQAQDVYARRINVDYASHNAQMDPLLPDLAEQFAQLTPREADIAFYSTVTGEVAAGPELDGGYWCRNLREPVRFDRALGRLLDDGHTVFVEISAHPVLSMPLTDGSAERGGIVVGSLAREQGSYDRLLRNLGLLHVQGHELDWDKVLGAGTVVPLPTYAFQRERYWMETTKSSGDVRSVGLDASEHPWLGAVTATAADDGYLFTGRLSLAEQPWLAEHAAFGTVLVPGTGLLELALTAAHHVGAERVEELTLLEPLVITEDSAARLQVVVGASNAEGRRPIALYSRAEGNDQAEWRQHATGELAEASPSEFAELGQWPVPGAERVELEGFYEAFAERGLVYGPAFQGLAELWRKGSTAYGVVRLPDGLKTDGFGVHPALLDAALHTLVGVRREEGAERPVFLPFEWTGVELYAAGGTELRVRIDLDDSGTQARVQVADPAGRPVAQADGLAIRAATAEQIRAGESAEHLYRVDFRTPRALPEQETPADGTWVLGDSAGVSESLEADHVADVDVLLARLDDGWQAPARLAVDATTPVAPTVGRGDIADAAQELTASALRTLQRLLGEPRLNGVELVWITRSAAGADNDVRDPLRAPLWGLVRAARGEYAERVIRLVDLGDGIADEALLPRAVALTGEPEIVIRGAEIRTPRLVRTPHTEPGGESRPVAGPLDPDGSVLVTGGTGELGRALAGHLVREHGVRHLVLTSRRGLDAPGAEELAAELTAAGAESVQVVACDVSRREDVSTALAIADATHPWTGIFHLAAVLDDGVLSAQTPERLAGVWGPKAAAAGHLDELSRELGLDLAAFVLFSSAAGTLGSPGQANYAAANAYVDALAVRRQADGLAGVSLSWGLWQQAGIGLTSALGQAELARMRRSGVGALTERQALAALDTALSLPYPHVVPVKLELTSLQRQADNGGEVPVLLRNLLRAPRRQAGGSGGTPSGLRERLLALPEAERLPHLTQSVQREAATVLGLSATDGVGAQQVLKELGMDSLMAVELRRRLSAETGVSLPSTLAFDHPTPSAIAGLLLAKLAVGSGAGPAGAGGAHRVTRNQIDSLVELLRAATPSELEEQGLAAGLLALRDGLARNAPTTGEQPEPEAELDTGTTDDLLQFLDRKLGVSE</sequence>
<evidence type="ECO:0000313" key="13">
    <source>
        <dbReference type="EMBL" id="WTZ14477.1"/>
    </source>
</evidence>
<dbReference type="PANTHER" id="PTHR43775">
    <property type="entry name" value="FATTY ACID SYNTHASE"/>
    <property type="match status" value="1"/>
</dbReference>
<dbReference type="InterPro" id="IPR009081">
    <property type="entry name" value="PP-bd_ACP"/>
</dbReference>
<accession>A0AAU3IDC3</accession>
<dbReference type="Gene3D" id="3.10.129.110">
    <property type="entry name" value="Polyketide synthase dehydratase"/>
    <property type="match status" value="2"/>
</dbReference>
<feature type="domain" description="PKS/mFAS DH" evidence="12">
    <location>
        <begin position="2649"/>
        <end position="2924"/>
    </location>
</feature>
<dbReference type="FunFam" id="3.40.47.10:FF:000019">
    <property type="entry name" value="Polyketide synthase type I"/>
    <property type="match status" value="2"/>
</dbReference>
<keyword evidence="3" id="KW-0597">Phosphoprotein</keyword>
<dbReference type="PROSITE" id="PS52019">
    <property type="entry name" value="PKS_MFAS_DH"/>
    <property type="match status" value="2"/>
</dbReference>
<reference evidence="13" key="1">
    <citation type="submission" date="2022-10" db="EMBL/GenBank/DDBJ databases">
        <title>The complete genomes of actinobacterial strains from the NBC collection.</title>
        <authorList>
            <person name="Joergensen T.S."/>
            <person name="Alvarez Arevalo M."/>
            <person name="Sterndorff E.B."/>
            <person name="Faurdal D."/>
            <person name="Vuksanovic O."/>
            <person name="Mourched A.-S."/>
            <person name="Charusanti P."/>
            <person name="Shaw S."/>
            <person name="Blin K."/>
            <person name="Weber T."/>
        </authorList>
    </citation>
    <scope>NUCLEOTIDE SEQUENCE</scope>
    <source>
        <strain evidence="13">NBC_01393</strain>
    </source>
</reference>
<dbReference type="Pfam" id="PF00550">
    <property type="entry name" value="PP-binding"/>
    <property type="match status" value="2"/>
</dbReference>
<feature type="domain" description="PKS/mFAS DH" evidence="12">
    <location>
        <begin position="934"/>
        <end position="1211"/>
    </location>
</feature>
<dbReference type="Gene3D" id="3.40.366.10">
    <property type="entry name" value="Malonyl-Coenzyme A Acyl Carrier Protein, domain 2"/>
    <property type="match status" value="2"/>
</dbReference>
<name>A0AAU3IDC3_9ACTN</name>
<evidence type="ECO:0000256" key="8">
    <source>
        <dbReference type="PROSITE-ProRule" id="PRU01363"/>
    </source>
</evidence>
<dbReference type="GO" id="GO:0031177">
    <property type="term" value="F:phosphopantetheine binding"/>
    <property type="evidence" value="ECO:0007669"/>
    <property type="project" value="InterPro"/>
</dbReference>
<dbReference type="Pfam" id="PF14765">
    <property type="entry name" value="PS-DH"/>
    <property type="match status" value="2"/>
</dbReference>
<feature type="domain" description="Carrier" evidence="10">
    <location>
        <begin position="1661"/>
        <end position="1736"/>
    </location>
</feature>
<dbReference type="SUPFAM" id="SSF51735">
    <property type="entry name" value="NAD(P)-binding Rossmann-fold domains"/>
    <property type="match status" value="4"/>
</dbReference>
<dbReference type="InterPro" id="IPR020806">
    <property type="entry name" value="PKS_PP-bd"/>
</dbReference>
<dbReference type="SUPFAM" id="SSF47336">
    <property type="entry name" value="ACP-like"/>
    <property type="match status" value="2"/>
</dbReference>
<evidence type="ECO:0000256" key="6">
    <source>
        <dbReference type="ARBA" id="ARBA00023268"/>
    </source>
</evidence>
<keyword evidence="4" id="KW-0808">Transferase</keyword>
<dbReference type="InterPro" id="IPR016039">
    <property type="entry name" value="Thiolase-like"/>
</dbReference>
<feature type="domain" description="Ketosynthase family 3 (KS3)" evidence="11">
    <location>
        <begin position="1756"/>
        <end position="2180"/>
    </location>
</feature>
<feature type="active site" description="Proton acceptor; for dehydratase activity" evidence="8">
    <location>
        <position position="2681"/>
    </location>
</feature>
<dbReference type="Pfam" id="PF08659">
    <property type="entry name" value="KR"/>
    <property type="match status" value="2"/>
</dbReference>
<dbReference type="SMART" id="SM00825">
    <property type="entry name" value="PKS_KS"/>
    <property type="match status" value="2"/>
</dbReference>
<dbReference type="InterPro" id="IPR020841">
    <property type="entry name" value="PKS_Beta-ketoAc_synthase_dom"/>
</dbReference>
<dbReference type="SUPFAM" id="SSF55048">
    <property type="entry name" value="Probable ACP-binding domain of malonyl-CoA ACP transacylase"/>
    <property type="match status" value="2"/>
</dbReference>
<dbReference type="SMART" id="SM00822">
    <property type="entry name" value="PKS_KR"/>
    <property type="match status" value="2"/>
</dbReference>
<dbReference type="InterPro" id="IPR014043">
    <property type="entry name" value="Acyl_transferase_dom"/>
</dbReference>
<dbReference type="EMBL" id="CP109546">
    <property type="protein sequence ID" value="WTZ14477.1"/>
    <property type="molecule type" value="Genomic_DNA"/>
</dbReference>
<feature type="active site" description="Proton donor; for dehydratase activity" evidence="8">
    <location>
        <position position="2844"/>
    </location>
</feature>
<dbReference type="InterPro" id="IPR016036">
    <property type="entry name" value="Malonyl_transacylase_ACP-bd"/>
</dbReference>
<dbReference type="SUPFAM" id="SSF52151">
    <property type="entry name" value="FabD/lysophospholipase-like"/>
    <property type="match status" value="2"/>
</dbReference>
<dbReference type="Pfam" id="PF00109">
    <property type="entry name" value="ketoacyl-synt"/>
    <property type="match status" value="2"/>
</dbReference>
<keyword evidence="6" id="KW-0511">Multifunctional enzyme</keyword>
<dbReference type="FunFam" id="1.10.1200.10:FF:000007">
    <property type="entry name" value="Probable polyketide synthase pks17"/>
    <property type="match status" value="1"/>
</dbReference>
<evidence type="ECO:0000259" key="10">
    <source>
        <dbReference type="PROSITE" id="PS50075"/>
    </source>
</evidence>
<gene>
    <name evidence="13" type="ORF">OG699_44940</name>
</gene>
<dbReference type="Gene3D" id="3.30.70.3290">
    <property type="match status" value="2"/>
</dbReference>
<dbReference type="GO" id="GO:0004312">
    <property type="term" value="F:fatty acid synthase activity"/>
    <property type="evidence" value="ECO:0007669"/>
    <property type="project" value="TreeGrafter"/>
</dbReference>
<feature type="region of interest" description="N-terminal hotdog fold" evidence="8">
    <location>
        <begin position="2649"/>
        <end position="2773"/>
    </location>
</feature>
<dbReference type="InterPro" id="IPR036291">
    <property type="entry name" value="NAD(P)-bd_dom_sf"/>
</dbReference>
<dbReference type="Pfam" id="PF16197">
    <property type="entry name" value="KAsynt_C_assoc"/>
    <property type="match status" value="2"/>
</dbReference>
<dbReference type="InterPro" id="IPR013968">
    <property type="entry name" value="PKS_KR"/>
</dbReference>
<dbReference type="GO" id="GO:0004315">
    <property type="term" value="F:3-oxoacyl-[acyl-carrier-protein] synthase activity"/>
    <property type="evidence" value="ECO:0007669"/>
    <property type="project" value="InterPro"/>
</dbReference>
<dbReference type="InterPro" id="IPR001227">
    <property type="entry name" value="Ac_transferase_dom_sf"/>
</dbReference>
<dbReference type="InterPro" id="IPR050091">
    <property type="entry name" value="PKS_NRPS_Biosynth_Enz"/>
</dbReference>
<dbReference type="SMART" id="SM00826">
    <property type="entry name" value="PKS_DH"/>
    <property type="match status" value="2"/>
</dbReference>
<keyword evidence="7" id="KW-0012">Acyltransferase</keyword>
<keyword evidence="2" id="KW-0596">Phosphopantetheine</keyword>
<dbReference type="CDD" id="cd08956">
    <property type="entry name" value="KR_3_FAS_SDR_x"/>
    <property type="match status" value="2"/>
</dbReference>
<dbReference type="InterPro" id="IPR049900">
    <property type="entry name" value="PKS_mFAS_DH"/>
</dbReference>
<dbReference type="PROSITE" id="PS00606">
    <property type="entry name" value="KS3_1"/>
    <property type="match status" value="2"/>
</dbReference>
<evidence type="ECO:0000256" key="1">
    <source>
        <dbReference type="ARBA" id="ARBA00004792"/>
    </source>
</evidence>
<feature type="active site" description="Proton donor; for dehydratase activity" evidence="8">
    <location>
        <position position="1130"/>
    </location>
</feature>
<dbReference type="InterPro" id="IPR036736">
    <property type="entry name" value="ACP-like_sf"/>
</dbReference>
<dbReference type="GO" id="GO:0006633">
    <property type="term" value="P:fatty acid biosynthetic process"/>
    <property type="evidence" value="ECO:0007669"/>
    <property type="project" value="InterPro"/>
</dbReference>
<dbReference type="CDD" id="cd00833">
    <property type="entry name" value="PKS"/>
    <property type="match status" value="2"/>
</dbReference>
<dbReference type="InterPro" id="IPR014030">
    <property type="entry name" value="Ketoacyl_synth_N"/>
</dbReference>
<dbReference type="InterPro" id="IPR014031">
    <property type="entry name" value="Ketoacyl_synth_C"/>
</dbReference>
<evidence type="ECO:0000256" key="5">
    <source>
        <dbReference type="ARBA" id="ARBA00023194"/>
    </source>
</evidence>
<dbReference type="Gene3D" id="1.10.1200.10">
    <property type="entry name" value="ACP-like"/>
    <property type="match status" value="2"/>
</dbReference>
<dbReference type="GO" id="GO:0033068">
    <property type="term" value="P:macrolide biosynthetic process"/>
    <property type="evidence" value="ECO:0007669"/>
    <property type="project" value="UniProtKB-ARBA"/>
</dbReference>
<evidence type="ECO:0000256" key="4">
    <source>
        <dbReference type="ARBA" id="ARBA00022679"/>
    </source>
</evidence>
<feature type="region of interest" description="C-terminal hotdog fold" evidence="8">
    <location>
        <begin position="2785"/>
        <end position="2924"/>
    </location>
</feature>
<evidence type="ECO:0000256" key="3">
    <source>
        <dbReference type="ARBA" id="ARBA00022553"/>
    </source>
</evidence>
<dbReference type="InterPro" id="IPR057326">
    <property type="entry name" value="KR_dom"/>
</dbReference>
<dbReference type="InterPro" id="IPR042104">
    <property type="entry name" value="PKS_dehydratase_sf"/>
</dbReference>
<dbReference type="Gene3D" id="3.40.50.720">
    <property type="entry name" value="NAD(P)-binding Rossmann-like Domain"/>
    <property type="match status" value="2"/>
</dbReference>
<dbReference type="InterPro" id="IPR032821">
    <property type="entry name" value="PKS_assoc"/>
</dbReference>
<dbReference type="SMART" id="SM00827">
    <property type="entry name" value="PKS_AT"/>
    <property type="match status" value="2"/>
</dbReference>
<proteinExistence type="predicted"/>
<feature type="region of interest" description="Disordered" evidence="9">
    <location>
        <begin position="3116"/>
        <end position="3135"/>
    </location>
</feature>
<evidence type="ECO:0000256" key="9">
    <source>
        <dbReference type="SAM" id="MobiDB-lite"/>
    </source>
</evidence>
<dbReference type="PROSITE" id="PS00012">
    <property type="entry name" value="PHOSPHOPANTETHEINE"/>
    <property type="match status" value="2"/>
</dbReference>
<organism evidence="13">
    <name type="scientific">Streptomyces sp. NBC_01393</name>
    <dbReference type="NCBI Taxonomy" id="2903851"/>
    <lineage>
        <taxon>Bacteria</taxon>
        <taxon>Bacillati</taxon>
        <taxon>Actinomycetota</taxon>
        <taxon>Actinomycetes</taxon>
        <taxon>Kitasatosporales</taxon>
        <taxon>Streptomycetaceae</taxon>
        <taxon>Streptomyces</taxon>
    </lineage>
</organism>
<dbReference type="InterPro" id="IPR018201">
    <property type="entry name" value="Ketoacyl_synth_AS"/>
</dbReference>
<feature type="region of interest" description="N-terminal hotdog fold" evidence="8">
    <location>
        <begin position="934"/>
        <end position="1059"/>
    </location>
</feature>
<feature type="region of interest" description="Disordered" evidence="9">
    <location>
        <begin position="3553"/>
        <end position="3574"/>
    </location>
</feature>
<dbReference type="SMART" id="SM00823">
    <property type="entry name" value="PKS_PP"/>
    <property type="match status" value="2"/>
</dbReference>
<dbReference type="SUPFAM" id="SSF53901">
    <property type="entry name" value="Thiolase-like"/>
    <property type="match status" value="2"/>
</dbReference>
<dbReference type="Pfam" id="PF02801">
    <property type="entry name" value="Ketoacyl-synt_C"/>
    <property type="match status" value="2"/>
</dbReference>
<dbReference type="InterPro" id="IPR049551">
    <property type="entry name" value="PKS_DH_C"/>
</dbReference>
<dbReference type="InterPro" id="IPR006162">
    <property type="entry name" value="Ppantetheine_attach_site"/>
</dbReference>
<dbReference type="Pfam" id="PF00698">
    <property type="entry name" value="Acyl_transf_1"/>
    <property type="match status" value="2"/>
</dbReference>